<name>A0A1N6XGU1_9FIRM</name>
<feature type="binding site" evidence="3">
    <location>
        <position position="101"/>
    </location>
    <ligand>
        <name>Zn(2+)</name>
        <dbReference type="ChEBI" id="CHEBI:29105"/>
        <label>2</label>
    </ligand>
</feature>
<dbReference type="STRING" id="56779.SAMN05421834_11188"/>
<organism evidence="4 5">
    <name type="scientific">Halanaerobium kushneri</name>
    <dbReference type="NCBI Taxonomy" id="56779"/>
    <lineage>
        <taxon>Bacteria</taxon>
        <taxon>Bacillati</taxon>
        <taxon>Bacillota</taxon>
        <taxon>Clostridia</taxon>
        <taxon>Halanaerobiales</taxon>
        <taxon>Halanaerobiaceae</taxon>
        <taxon>Halanaerobium</taxon>
    </lineage>
</organism>
<keyword evidence="3" id="KW-0479">Metal-binding</keyword>
<dbReference type="EMBL" id="FTNC01000011">
    <property type="protein sequence ID" value="SIR01578.1"/>
    <property type="molecule type" value="Genomic_DNA"/>
</dbReference>
<dbReference type="GO" id="GO:0016832">
    <property type="term" value="F:aldehyde-lyase activity"/>
    <property type="evidence" value="ECO:0007669"/>
    <property type="project" value="InterPro"/>
</dbReference>
<reference evidence="5" key="1">
    <citation type="submission" date="2017-01" db="EMBL/GenBank/DDBJ databases">
        <authorList>
            <person name="Varghese N."/>
            <person name="Submissions S."/>
        </authorList>
    </citation>
    <scope>NUCLEOTIDE SEQUENCE [LARGE SCALE GENOMIC DNA]</scope>
    <source>
        <strain evidence="5">ATCC 700103</strain>
    </source>
</reference>
<feature type="binding site" evidence="3">
    <location>
        <position position="203"/>
    </location>
    <ligand>
        <name>Zn(2+)</name>
        <dbReference type="ChEBI" id="CHEBI:29105"/>
        <label>1</label>
        <note>catalytic</note>
    </ligand>
</feature>
<dbReference type="OrthoDB" id="9803995at2"/>
<dbReference type="Pfam" id="PF01116">
    <property type="entry name" value="F_bP_aldolase"/>
    <property type="match status" value="1"/>
</dbReference>
<dbReference type="GO" id="GO:0008270">
    <property type="term" value="F:zinc ion binding"/>
    <property type="evidence" value="ECO:0007669"/>
    <property type="project" value="InterPro"/>
</dbReference>
<keyword evidence="5" id="KW-1185">Reference proteome</keyword>
<sequence length="277" mass="30278">MINLKEILAETENGFAVGNFNVHNMEYVQGVVEAAEETQSPVIIAITERPLKYYGIDYLINTVKAAEKNCSVPLCLHLDHGDNLEIVFRCIEAGFSSVMYDGSHLPIEENIANTRKVVEKAAEYGIYAEAELGKLQGIEDGKESTESALTDPEEAKRFVEETGVAVLAVAVGTAHGFYDGEPKLDFERLEAIREKVDVPLVLHGGSGVPEASVKKAIDIGISKVNVGTELKVAFNQGIKGVWEENPDEIECTKIMGAAREGVKNKVIEKINLFRSNI</sequence>
<dbReference type="RefSeq" id="WP_076545149.1">
    <property type="nucleotide sequence ID" value="NZ_FTNC01000011.1"/>
</dbReference>
<evidence type="ECO:0000313" key="4">
    <source>
        <dbReference type="EMBL" id="SIR01578.1"/>
    </source>
</evidence>
<dbReference type="GO" id="GO:0005975">
    <property type="term" value="P:carbohydrate metabolic process"/>
    <property type="evidence" value="ECO:0007669"/>
    <property type="project" value="InterPro"/>
</dbReference>
<evidence type="ECO:0000256" key="2">
    <source>
        <dbReference type="PIRSR" id="PIRSR001359-2"/>
    </source>
</evidence>
<keyword evidence="3" id="KW-0862">Zinc</keyword>
<dbReference type="AlphaFoldDB" id="A0A1N6XGU1"/>
<feature type="binding site" evidence="3">
    <location>
        <position position="131"/>
    </location>
    <ligand>
        <name>Zn(2+)</name>
        <dbReference type="ChEBI" id="CHEBI:29105"/>
        <label>2</label>
    </ligand>
</feature>
<dbReference type="InterPro" id="IPR050246">
    <property type="entry name" value="Class_II_FBP_aldolase"/>
</dbReference>
<evidence type="ECO:0000256" key="1">
    <source>
        <dbReference type="PIRSR" id="PIRSR001359-1"/>
    </source>
</evidence>
<protein>
    <submittedName>
        <fullName evidence="4">Fructose-bisphosphate aldolase, class II/tagatose 1,6-diphosphate aldolase GatY/KbaY</fullName>
    </submittedName>
</protein>
<dbReference type="PIRSF" id="PIRSF001359">
    <property type="entry name" value="F_bP_aldolase_II"/>
    <property type="match status" value="1"/>
</dbReference>
<dbReference type="Proteomes" id="UP000185669">
    <property type="component" value="Unassembled WGS sequence"/>
</dbReference>
<feature type="binding site" evidence="3">
    <location>
        <position position="80"/>
    </location>
    <ligand>
        <name>Zn(2+)</name>
        <dbReference type="ChEBI" id="CHEBI:29105"/>
        <label>1</label>
        <note>catalytic</note>
    </ligand>
</feature>
<dbReference type="CDD" id="cd00947">
    <property type="entry name" value="TBP_aldolase_IIB"/>
    <property type="match status" value="1"/>
</dbReference>
<gene>
    <name evidence="4" type="ORF">SAMN05421834_11188</name>
</gene>
<feature type="active site" description="Proton donor" evidence="1">
    <location>
        <position position="79"/>
    </location>
</feature>
<feature type="binding site" evidence="3">
    <location>
        <position position="175"/>
    </location>
    <ligand>
        <name>Zn(2+)</name>
        <dbReference type="ChEBI" id="CHEBI:29105"/>
        <label>1</label>
        <note>catalytic</note>
    </ligand>
</feature>
<dbReference type="Gene3D" id="3.20.20.70">
    <property type="entry name" value="Aldolase class I"/>
    <property type="match status" value="1"/>
</dbReference>
<dbReference type="InterPro" id="IPR013785">
    <property type="entry name" value="Aldolase_TIM"/>
</dbReference>
<feature type="binding site" evidence="2">
    <location>
        <position position="176"/>
    </location>
    <ligand>
        <name>dihydroxyacetone phosphate</name>
        <dbReference type="ChEBI" id="CHEBI:57642"/>
    </ligand>
</feature>
<comment type="cofactor">
    <cofactor evidence="3">
        <name>Zn(2+)</name>
        <dbReference type="ChEBI" id="CHEBI:29105"/>
    </cofactor>
    <text evidence="3">Binds 2 Zn(2+) ions per subunit. One is catalytic and the other provides a structural contribution.</text>
</comment>
<dbReference type="SUPFAM" id="SSF51569">
    <property type="entry name" value="Aldolase"/>
    <property type="match status" value="1"/>
</dbReference>
<evidence type="ECO:0000256" key="3">
    <source>
        <dbReference type="PIRSR" id="PIRSR001359-3"/>
    </source>
</evidence>
<dbReference type="PANTHER" id="PTHR30304:SF0">
    <property type="entry name" value="D-TAGATOSE-1,6-BISPHOSPHATE ALDOLASE SUBUNIT GATY-RELATED"/>
    <property type="match status" value="1"/>
</dbReference>
<proteinExistence type="predicted"/>
<accession>A0A1N6XGU1</accession>
<evidence type="ECO:0000313" key="5">
    <source>
        <dbReference type="Proteomes" id="UP000185669"/>
    </source>
</evidence>
<dbReference type="PANTHER" id="PTHR30304">
    <property type="entry name" value="D-TAGATOSE-1,6-BISPHOSPHATE ALDOLASE"/>
    <property type="match status" value="1"/>
</dbReference>
<feature type="binding site" evidence="2">
    <location>
        <begin position="225"/>
        <end position="228"/>
    </location>
    <ligand>
        <name>dihydroxyacetone phosphate</name>
        <dbReference type="ChEBI" id="CHEBI:57642"/>
    </ligand>
</feature>
<dbReference type="InterPro" id="IPR000771">
    <property type="entry name" value="FBA_II"/>
</dbReference>
<dbReference type="NCBIfam" id="TIGR00167">
    <property type="entry name" value="cbbA"/>
    <property type="match status" value="1"/>
</dbReference>
<feature type="binding site" evidence="2">
    <location>
        <begin position="204"/>
        <end position="206"/>
    </location>
    <ligand>
        <name>dihydroxyacetone phosphate</name>
        <dbReference type="ChEBI" id="CHEBI:57642"/>
    </ligand>
</feature>